<comment type="subcellular location">
    <subcellularLocation>
        <location evidence="8">Membrane</location>
        <topology evidence="8">Single-pass membrane protein</topology>
        <orientation evidence="8">Periplasmic side</orientation>
    </subcellularLocation>
</comment>
<sequence>MRLVIILVLIIINFFSIPTYGLDSPDEILPNQRQEKKAEEIGSQLRCLVCQNESIEDSNAELARDLRKVVRQHVQAGETDDQIIQWMVDRYGNFVRLSPPFNLATALLWFMPLLALLTGCLIALINFRKKELKPSPLNKDEEKRLEKLMKEP</sequence>
<dbReference type="InterPro" id="IPR038297">
    <property type="entry name" value="CcmH/CycL/NrfF/Ccl2_sf"/>
</dbReference>
<protein>
    <recommendedName>
        <fullName evidence="9">Cytochrome c-type biogenesis protein</fullName>
    </recommendedName>
</protein>
<dbReference type="OrthoDB" id="9804975at2"/>
<keyword evidence="5" id="KW-0201">Cytochrome c-type biogenesis</keyword>
<evidence type="ECO:0000256" key="6">
    <source>
        <dbReference type="ARBA" id="ARBA00023004"/>
    </source>
</evidence>
<proteinExistence type="inferred from homology"/>
<dbReference type="CDD" id="cd16378">
    <property type="entry name" value="CcmH_N"/>
    <property type="match status" value="1"/>
</dbReference>
<dbReference type="InterPro" id="IPR051263">
    <property type="entry name" value="C-type_cytochrome_biogenesis"/>
</dbReference>
<keyword evidence="4 9" id="KW-0732">Signal</keyword>
<dbReference type="AlphaFoldDB" id="A0A318N128"/>
<evidence type="ECO:0000313" key="11">
    <source>
        <dbReference type="EMBL" id="PXZ00621.1"/>
    </source>
</evidence>
<feature type="domain" description="CcmH/CycL/Ccl2/NrfF N-terminal" evidence="10">
    <location>
        <begin position="21"/>
        <end position="149"/>
    </location>
</feature>
<evidence type="ECO:0000256" key="8">
    <source>
        <dbReference type="ARBA" id="ARBA00060491"/>
    </source>
</evidence>
<dbReference type="EMBL" id="QGLT01000002">
    <property type="protein sequence ID" value="PXZ00621.1"/>
    <property type="molecule type" value="Genomic_DNA"/>
</dbReference>
<comment type="caution">
    <text evidence="11">The sequence shown here is derived from an EMBL/GenBank/DDBJ whole genome shotgun (WGS) entry which is preliminary data.</text>
</comment>
<comment type="similarity">
    <text evidence="1 9">Belongs to the CcmH/CycL/Ccl2/NrfF family.</text>
</comment>
<dbReference type="GO" id="GO:0005886">
    <property type="term" value="C:plasma membrane"/>
    <property type="evidence" value="ECO:0007669"/>
    <property type="project" value="TreeGrafter"/>
</dbReference>
<comment type="function">
    <text evidence="7">Required for the biogenesis of c-type cytochromes. Possible subunit of a heme lyase.</text>
</comment>
<gene>
    <name evidence="11" type="ORF">DK869_04245</name>
</gene>
<evidence type="ECO:0000259" key="10">
    <source>
        <dbReference type="Pfam" id="PF03918"/>
    </source>
</evidence>
<keyword evidence="9" id="KW-0472">Membrane</keyword>
<dbReference type="InterPro" id="IPR005616">
    <property type="entry name" value="CcmH/CycL/Ccl2/NrfF_N"/>
</dbReference>
<reference evidence="11 12" key="1">
    <citation type="submission" date="2018-05" db="EMBL/GenBank/DDBJ databases">
        <title>Reference genomes for bee gut microbiota database.</title>
        <authorList>
            <person name="Ellegaard K.M."/>
        </authorList>
    </citation>
    <scope>NUCLEOTIDE SEQUENCE [LARGE SCALE GENOMIC DNA]</scope>
    <source>
        <strain evidence="11 12">ESL0284</strain>
    </source>
</reference>
<evidence type="ECO:0000256" key="5">
    <source>
        <dbReference type="ARBA" id="ARBA00022748"/>
    </source>
</evidence>
<evidence type="ECO:0000256" key="3">
    <source>
        <dbReference type="ARBA" id="ARBA00022723"/>
    </source>
</evidence>
<dbReference type="Pfam" id="PF03918">
    <property type="entry name" value="CcmH"/>
    <property type="match status" value="1"/>
</dbReference>
<evidence type="ECO:0000256" key="7">
    <source>
        <dbReference type="ARBA" id="ARBA00037230"/>
    </source>
</evidence>
<dbReference type="GO" id="GO:0046872">
    <property type="term" value="F:metal ion binding"/>
    <property type="evidence" value="ECO:0007669"/>
    <property type="project" value="UniProtKB-KW"/>
</dbReference>
<dbReference type="RefSeq" id="WP_110438763.1">
    <property type="nucleotide sequence ID" value="NZ_CP046393.1"/>
</dbReference>
<keyword evidence="2 9" id="KW-0349">Heme</keyword>
<feature type="transmembrane region" description="Helical" evidence="9">
    <location>
        <begin position="106"/>
        <end position="127"/>
    </location>
</feature>
<keyword evidence="9" id="KW-0812">Transmembrane</keyword>
<evidence type="ECO:0000313" key="12">
    <source>
        <dbReference type="Proteomes" id="UP000247565"/>
    </source>
</evidence>
<keyword evidence="9" id="KW-1133">Transmembrane helix</keyword>
<dbReference type="Gene3D" id="1.10.8.640">
    <property type="entry name" value="Cytochrome C biogenesis protein"/>
    <property type="match status" value="1"/>
</dbReference>
<dbReference type="FunFam" id="1.10.8.640:FF:000001">
    <property type="entry name" value="Cytochrome c-type biogenesis protein"/>
    <property type="match status" value="1"/>
</dbReference>
<evidence type="ECO:0000256" key="2">
    <source>
        <dbReference type="ARBA" id="ARBA00022617"/>
    </source>
</evidence>
<dbReference type="Proteomes" id="UP000247565">
    <property type="component" value="Unassembled WGS sequence"/>
</dbReference>
<keyword evidence="3 9" id="KW-0479">Metal-binding</keyword>
<evidence type="ECO:0000256" key="9">
    <source>
        <dbReference type="RuleBase" id="RU364112"/>
    </source>
</evidence>
<dbReference type="PANTHER" id="PTHR47870:SF1">
    <property type="entry name" value="CYTOCHROME C-TYPE BIOGENESIS PROTEIN CCMH"/>
    <property type="match status" value="1"/>
</dbReference>
<dbReference type="PANTHER" id="PTHR47870">
    <property type="entry name" value="CYTOCHROME C-TYPE BIOGENESIS PROTEIN CCMH"/>
    <property type="match status" value="1"/>
</dbReference>
<keyword evidence="12" id="KW-1185">Reference proteome</keyword>
<organism evidence="11 12">
    <name type="scientific">Commensalibacter melissae</name>
    <dbReference type="NCBI Taxonomy" id="2070537"/>
    <lineage>
        <taxon>Bacteria</taxon>
        <taxon>Pseudomonadati</taxon>
        <taxon>Pseudomonadota</taxon>
        <taxon>Alphaproteobacteria</taxon>
        <taxon>Acetobacterales</taxon>
        <taxon>Acetobacteraceae</taxon>
    </lineage>
</organism>
<accession>A0A318N128</accession>
<name>A0A318N128_9PROT</name>
<evidence type="ECO:0000256" key="1">
    <source>
        <dbReference type="ARBA" id="ARBA00010342"/>
    </source>
</evidence>
<evidence type="ECO:0000256" key="4">
    <source>
        <dbReference type="ARBA" id="ARBA00022729"/>
    </source>
</evidence>
<keyword evidence="6 9" id="KW-0408">Iron</keyword>
<dbReference type="GO" id="GO:0017004">
    <property type="term" value="P:cytochrome complex assembly"/>
    <property type="evidence" value="ECO:0007669"/>
    <property type="project" value="UniProtKB-KW"/>
</dbReference>